<keyword evidence="2" id="KW-1185">Reference proteome</keyword>
<protein>
    <submittedName>
        <fullName evidence="1">Uncharacterized protein</fullName>
    </submittedName>
</protein>
<sequence>LLPQTSPAPTLPTVHYPLPFHSTLHPYPPPHHTTHFSLPLPRGLICDSLSEEHSPPHPPTYLAFSRRLGTKSFRPSLSTDSFGNSVTLILLPLSAVSPYRFAH</sequence>
<dbReference type="EMBL" id="BMAW01076915">
    <property type="protein sequence ID" value="GFU03756.1"/>
    <property type="molecule type" value="Genomic_DNA"/>
</dbReference>
<comment type="caution">
    <text evidence="1">The sequence shown here is derived from an EMBL/GenBank/DDBJ whole genome shotgun (WGS) entry which is preliminary data.</text>
</comment>
<proteinExistence type="predicted"/>
<gene>
    <name evidence="1" type="ORF">NPIL_529721</name>
</gene>
<evidence type="ECO:0000313" key="1">
    <source>
        <dbReference type="EMBL" id="GFU03756.1"/>
    </source>
</evidence>
<reference evidence="1" key="1">
    <citation type="submission" date="2020-08" db="EMBL/GenBank/DDBJ databases">
        <title>Multicomponent nature underlies the extraordinary mechanical properties of spider dragline silk.</title>
        <authorList>
            <person name="Kono N."/>
            <person name="Nakamura H."/>
            <person name="Mori M."/>
            <person name="Yoshida Y."/>
            <person name="Ohtoshi R."/>
            <person name="Malay A.D."/>
            <person name="Moran D.A.P."/>
            <person name="Tomita M."/>
            <person name="Numata K."/>
            <person name="Arakawa K."/>
        </authorList>
    </citation>
    <scope>NUCLEOTIDE SEQUENCE</scope>
</reference>
<dbReference type="AlphaFoldDB" id="A0A8X6UCK4"/>
<name>A0A8X6UCK4_NEPPI</name>
<organism evidence="1 2">
    <name type="scientific">Nephila pilipes</name>
    <name type="common">Giant wood spider</name>
    <name type="synonym">Nephila maculata</name>
    <dbReference type="NCBI Taxonomy" id="299642"/>
    <lineage>
        <taxon>Eukaryota</taxon>
        <taxon>Metazoa</taxon>
        <taxon>Ecdysozoa</taxon>
        <taxon>Arthropoda</taxon>
        <taxon>Chelicerata</taxon>
        <taxon>Arachnida</taxon>
        <taxon>Araneae</taxon>
        <taxon>Araneomorphae</taxon>
        <taxon>Entelegynae</taxon>
        <taxon>Araneoidea</taxon>
        <taxon>Nephilidae</taxon>
        <taxon>Nephila</taxon>
    </lineage>
</organism>
<accession>A0A8X6UCK4</accession>
<feature type="non-terminal residue" evidence="1">
    <location>
        <position position="1"/>
    </location>
</feature>
<evidence type="ECO:0000313" key="2">
    <source>
        <dbReference type="Proteomes" id="UP000887013"/>
    </source>
</evidence>
<dbReference type="Proteomes" id="UP000887013">
    <property type="component" value="Unassembled WGS sequence"/>
</dbReference>